<dbReference type="InterPro" id="IPR007272">
    <property type="entry name" value="Sulf_transp_TsuA/YedE"/>
</dbReference>
<keyword evidence="1" id="KW-0472">Membrane</keyword>
<name>D7DUF4_METV3</name>
<feature type="transmembrane region" description="Helical" evidence="1">
    <location>
        <begin position="92"/>
        <end position="117"/>
    </location>
</feature>
<keyword evidence="3" id="KW-1185">Reference proteome</keyword>
<evidence type="ECO:0000313" key="3">
    <source>
        <dbReference type="Proteomes" id="UP000007722"/>
    </source>
</evidence>
<dbReference type="InParanoid" id="D7DUF4"/>
<gene>
    <name evidence="2" type="ordered locus">Mvol_1107</name>
</gene>
<feature type="transmembrane region" description="Helical" evidence="1">
    <location>
        <begin position="137"/>
        <end position="155"/>
    </location>
</feature>
<feature type="transmembrane region" description="Helical" evidence="1">
    <location>
        <begin position="49"/>
        <end position="72"/>
    </location>
</feature>
<dbReference type="Proteomes" id="UP000007722">
    <property type="component" value="Chromosome"/>
</dbReference>
<proteinExistence type="predicted"/>
<dbReference type="KEGG" id="mvo:Mvol_1107"/>
<dbReference type="EMBL" id="CP002057">
    <property type="protein sequence ID" value="ADI36764.1"/>
    <property type="molecule type" value="Genomic_DNA"/>
</dbReference>
<evidence type="ECO:0000256" key="1">
    <source>
        <dbReference type="SAM" id="Phobius"/>
    </source>
</evidence>
<dbReference type="AlphaFoldDB" id="D7DUF4"/>
<dbReference type="Pfam" id="PF04143">
    <property type="entry name" value="Sulf_transp"/>
    <property type="match status" value="1"/>
</dbReference>
<sequence length="164" mass="17338">MVKRMSEVINWLPAIGTLIFGLILGYLGQRSALCFCGGIRDMILIKDSWLFKGLIGFIGGALITAILFSLLGQLPTFPWIVTKGFTAIPGDAAGSLGLMPHIIVTVIGGLGVGILSIIQGGCPFRNFVMAGEGNKTAIAYVFGMAVGAVIFHQWVTPLVQSILS</sequence>
<evidence type="ECO:0000313" key="2">
    <source>
        <dbReference type="EMBL" id="ADI36764.1"/>
    </source>
</evidence>
<keyword evidence="1" id="KW-0812">Transmembrane</keyword>
<dbReference type="eggNOG" id="arCOG05118">
    <property type="taxonomic scope" value="Archaea"/>
</dbReference>
<keyword evidence="1" id="KW-1133">Transmembrane helix</keyword>
<organism evidence="2 3">
    <name type="scientific">Methanococcus voltae (strain ATCC BAA-1334 / A3)</name>
    <dbReference type="NCBI Taxonomy" id="456320"/>
    <lineage>
        <taxon>Archaea</taxon>
        <taxon>Methanobacteriati</taxon>
        <taxon>Methanobacteriota</taxon>
        <taxon>Methanomada group</taxon>
        <taxon>Methanococci</taxon>
        <taxon>Methanococcales</taxon>
        <taxon>Methanococcaceae</taxon>
        <taxon>Methanococcus</taxon>
    </lineage>
</organism>
<dbReference type="STRING" id="456320.Mvol_1107"/>
<feature type="transmembrane region" description="Helical" evidence="1">
    <location>
        <begin position="12"/>
        <end position="28"/>
    </location>
</feature>
<protein>
    <submittedName>
        <fullName evidence="2">Uncharacterized protein</fullName>
    </submittedName>
</protein>
<dbReference type="HOGENOM" id="CLU_1673998_0_0_2"/>
<reference evidence="2 3" key="1">
    <citation type="submission" date="2010-05" db="EMBL/GenBank/DDBJ databases">
        <title>Complete sequence of Methanococcus voltae A3.</title>
        <authorList>
            <consortium name="US DOE Joint Genome Institute"/>
            <person name="Lucas S."/>
            <person name="Copeland A."/>
            <person name="Lapidus A."/>
            <person name="Cheng J.-F."/>
            <person name="Bruce D."/>
            <person name="Goodwin L."/>
            <person name="Pitluck S."/>
            <person name="Lowry S."/>
            <person name="Clum A."/>
            <person name="Land M."/>
            <person name="Hauser L."/>
            <person name="Kyrpides N."/>
            <person name="Mikhailova N."/>
            <person name="Whitman W.B."/>
            <person name="Woyke T."/>
        </authorList>
    </citation>
    <scope>NUCLEOTIDE SEQUENCE [LARGE SCALE GENOMIC DNA]</scope>
    <source>
        <strain evidence="3">ATCC BAA-1334 / A3</strain>
    </source>
</reference>
<accession>D7DUF4</accession>